<dbReference type="InterPro" id="IPR003509">
    <property type="entry name" value="UPF0102_YraN-like"/>
</dbReference>
<dbReference type="CDD" id="cd20736">
    <property type="entry name" value="PoNe_Nuclease"/>
    <property type="match status" value="1"/>
</dbReference>
<keyword evidence="3" id="KW-0378">Hydrolase</keyword>
<keyword evidence="3" id="KW-0255">Endonuclease</keyword>
<organism evidence="3 4">
    <name type="scientific">Pseudidiomarina maritima</name>
    <dbReference type="NCBI Taxonomy" id="519453"/>
    <lineage>
        <taxon>Bacteria</taxon>
        <taxon>Pseudomonadati</taxon>
        <taxon>Pseudomonadota</taxon>
        <taxon>Gammaproteobacteria</taxon>
        <taxon>Alteromonadales</taxon>
        <taxon>Idiomarinaceae</taxon>
        <taxon>Pseudidiomarina</taxon>
    </lineage>
</organism>
<keyword evidence="4" id="KW-1185">Reference proteome</keyword>
<comment type="similarity">
    <text evidence="1 2">Belongs to the UPF0102 family.</text>
</comment>
<dbReference type="SUPFAM" id="SSF52980">
    <property type="entry name" value="Restriction endonuclease-like"/>
    <property type="match status" value="1"/>
</dbReference>
<dbReference type="GO" id="GO:0003676">
    <property type="term" value="F:nucleic acid binding"/>
    <property type="evidence" value="ECO:0007669"/>
    <property type="project" value="InterPro"/>
</dbReference>
<dbReference type="GO" id="GO:0004519">
    <property type="term" value="F:endonuclease activity"/>
    <property type="evidence" value="ECO:0007669"/>
    <property type="project" value="UniProtKB-KW"/>
</dbReference>
<evidence type="ECO:0000256" key="1">
    <source>
        <dbReference type="ARBA" id="ARBA00006738"/>
    </source>
</evidence>
<dbReference type="EMBL" id="FOYU01000001">
    <property type="protein sequence ID" value="SFR46590.1"/>
    <property type="molecule type" value="Genomic_DNA"/>
</dbReference>
<evidence type="ECO:0000256" key="2">
    <source>
        <dbReference type="HAMAP-Rule" id="MF_00048"/>
    </source>
</evidence>
<proteinExistence type="inferred from homology"/>
<evidence type="ECO:0000313" key="3">
    <source>
        <dbReference type="EMBL" id="SFR46590.1"/>
    </source>
</evidence>
<name>A0A1I6GWN9_9GAMM</name>
<dbReference type="RefSeq" id="WP_092856561.1">
    <property type="nucleotide sequence ID" value="NZ_FOYU01000001.1"/>
</dbReference>
<reference evidence="4" key="1">
    <citation type="submission" date="2016-10" db="EMBL/GenBank/DDBJ databases">
        <authorList>
            <person name="Varghese N."/>
            <person name="Submissions S."/>
        </authorList>
    </citation>
    <scope>NUCLEOTIDE SEQUENCE [LARGE SCALE GENOMIC DNA]</scope>
    <source>
        <strain evidence="4">CGMCC 1.7285</strain>
    </source>
</reference>
<dbReference type="Gene3D" id="3.40.1350.10">
    <property type="match status" value="1"/>
</dbReference>
<dbReference type="NCBIfam" id="TIGR00252">
    <property type="entry name" value="YraN family protein"/>
    <property type="match status" value="1"/>
</dbReference>
<dbReference type="NCBIfam" id="NF009150">
    <property type="entry name" value="PRK12497.1-3"/>
    <property type="match status" value="1"/>
</dbReference>
<dbReference type="AlphaFoldDB" id="A0A1I6GWN9"/>
<evidence type="ECO:0000313" key="4">
    <source>
        <dbReference type="Proteomes" id="UP000199424"/>
    </source>
</evidence>
<dbReference type="Pfam" id="PF02021">
    <property type="entry name" value="UPF0102"/>
    <property type="match status" value="1"/>
</dbReference>
<dbReference type="PANTHER" id="PTHR34039:SF1">
    <property type="entry name" value="UPF0102 PROTEIN YRAN"/>
    <property type="match status" value="1"/>
</dbReference>
<gene>
    <name evidence="3" type="ORF">SAMN04488070_1315</name>
</gene>
<dbReference type="HAMAP" id="MF_00048">
    <property type="entry name" value="UPF0102"/>
    <property type="match status" value="1"/>
</dbReference>
<dbReference type="PANTHER" id="PTHR34039">
    <property type="entry name" value="UPF0102 PROTEIN YRAN"/>
    <property type="match status" value="1"/>
</dbReference>
<dbReference type="Proteomes" id="UP000199424">
    <property type="component" value="Unassembled WGS sequence"/>
</dbReference>
<dbReference type="InterPro" id="IPR011335">
    <property type="entry name" value="Restrct_endonuc-II-like"/>
</dbReference>
<dbReference type="InterPro" id="IPR011856">
    <property type="entry name" value="tRNA_endonuc-like_dom_sf"/>
</dbReference>
<protein>
    <recommendedName>
        <fullName evidence="2">UPF0102 protein SAMN04488070_1315</fullName>
    </recommendedName>
</protein>
<accession>A0A1I6GWN9</accession>
<keyword evidence="3" id="KW-0540">Nuclease</keyword>
<sequence length="116" mass="13570">MSRKDMGKDGEDLARGLLERHGLEHVESNYTCDMGEIDLIMRDTDTWVFVEVKSRSNEQFASVVEQITAAQCQRIRRCAQLFLIQQNLNEHVTRMRFDVVAIVMDYEQAQWLQDAF</sequence>